<dbReference type="Gene3D" id="4.10.60.10">
    <property type="entry name" value="Zinc finger, CCHC-type"/>
    <property type="match status" value="1"/>
</dbReference>
<dbReference type="EMBL" id="GEZM01100407">
    <property type="protein sequence ID" value="JAV52884.1"/>
    <property type="molecule type" value="Transcribed_RNA"/>
</dbReference>
<dbReference type="InterPro" id="IPR001878">
    <property type="entry name" value="Znf_CCHC"/>
</dbReference>
<evidence type="ECO:0000259" key="2">
    <source>
        <dbReference type="PROSITE" id="PS50158"/>
    </source>
</evidence>
<keyword evidence="1" id="KW-0479">Metal-binding</keyword>
<dbReference type="GO" id="GO:0003676">
    <property type="term" value="F:nucleic acid binding"/>
    <property type="evidence" value="ECO:0007669"/>
    <property type="project" value="InterPro"/>
</dbReference>
<proteinExistence type="predicted"/>
<name>A0A1Y1JXF1_PHOPY</name>
<keyword evidence="1" id="KW-0863">Zinc-finger</keyword>
<accession>A0A1Y1JXF1</accession>
<sequence length="499" mass="57631">MNVNALKSDELTEELRFRNIDATDFNVDQKRKLLRSKLAMEALNPSVLISYAPVEYDVGVELNDCELKVSELEMLVQEFLSNPSPQFYTRIHTRLSHILARINRLRPDEALKVAYDNITSRCLECIDRIGNAHDSLQIQDADNESDQGELQQNSLPRDYQPIAHSSRFIPRVSFSAERPNEEIEPITQVGALANNDNDVNISQRLDHLRRELDRLQFTELPPNRNYANASYVTGSKSVPVYKWGLAFTGDVNELGVNSFLQRVNELRIARHISTEQLFDSAVDLFKGDGLVWFRAIRTRVSTWEELVNKLRYDFLPTNFDDELWEEIKRRKQGQDEKPSIYIASMLNMFDRLVERPSENCQLKYILRNLQPYYATQLSLVDINSLEQLHKCCKRLEETRLQNSRYRNPSAGPSFKLEPDLMYKPALKKTQVNTLGTQSSKKQITINSKPNTAKPTTSCYNCGNKGHTFHTCLEERKVFCYVCGHKNVYYSSCPRCNPKN</sequence>
<dbReference type="EMBL" id="GEZM01100409">
    <property type="protein sequence ID" value="JAV52880.1"/>
    <property type="molecule type" value="Transcribed_RNA"/>
</dbReference>
<dbReference type="PROSITE" id="PS50158">
    <property type="entry name" value="ZF_CCHC"/>
    <property type="match status" value="1"/>
</dbReference>
<reference evidence="3" key="1">
    <citation type="journal article" date="2016" name="Sci. Rep.">
        <title>Molecular characterization of firefly nuptial gifts: a multi-omics approach sheds light on postcopulatory sexual selection.</title>
        <authorList>
            <person name="Al-Wathiqui N."/>
            <person name="Fallon T.R."/>
            <person name="South A."/>
            <person name="Weng J.K."/>
            <person name="Lewis S.M."/>
        </authorList>
    </citation>
    <scope>NUCLEOTIDE SEQUENCE</scope>
</reference>
<dbReference type="EMBL" id="GEZM01100403">
    <property type="protein sequence ID" value="JAV52891.1"/>
    <property type="molecule type" value="Transcribed_RNA"/>
</dbReference>
<keyword evidence="1" id="KW-0862">Zinc</keyword>
<evidence type="ECO:0000256" key="1">
    <source>
        <dbReference type="PROSITE-ProRule" id="PRU00047"/>
    </source>
</evidence>
<dbReference type="GO" id="GO:0008270">
    <property type="term" value="F:zinc ion binding"/>
    <property type="evidence" value="ECO:0007669"/>
    <property type="project" value="UniProtKB-KW"/>
</dbReference>
<evidence type="ECO:0000313" key="3">
    <source>
        <dbReference type="EMBL" id="JAV52891.1"/>
    </source>
</evidence>
<dbReference type="EMBL" id="GEZM01100406">
    <property type="protein sequence ID" value="JAV52886.1"/>
    <property type="molecule type" value="Transcribed_RNA"/>
</dbReference>
<dbReference type="EMBL" id="GEZM01100404">
    <property type="protein sequence ID" value="JAV52888.1"/>
    <property type="molecule type" value="Transcribed_RNA"/>
</dbReference>
<dbReference type="SUPFAM" id="SSF57756">
    <property type="entry name" value="Retrovirus zinc finger-like domains"/>
    <property type="match status" value="1"/>
</dbReference>
<feature type="domain" description="CCHC-type" evidence="2">
    <location>
        <begin position="458"/>
        <end position="471"/>
    </location>
</feature>
<protein>
    <recommendedName>
        <fullName evidence="2">CCHC-type domain-containing protein</fullName>
    </recommendedName>
</protein>
<dbReference type="AlphaFoldDB" id="A0A1Y1JXF1"/>
<organism evidence="3">
    <name type="scientific">Photinus pyralis</name>
    <name type="common">Common eastern firefly</name>
    <name type="synonym">Lampyris pyralis</name>
    <dbReference type="NCBI Taxonomy" id="7054"/>
    <lineage>
        <taxon>Eukaryota</taxon>
        <taxon>Metazoa</taxon>
        <taxon>Ecdysozoa</taxon>
        <taxon>Arthropoda</taxon>
        <taxon>Hexapoda</taxon>
        <taxon>Insecta</taxon>
        <taxon>Pterygota</taxon>
        <taxon>Neoptera</taxon>
        <taxon>Endopterygota</taxon>
        <taxon>Coleoptera</taxon>
        <taxon>Polyphaga</taxon>
        <taxon>Elateriformia</taxon>
        <taxon>Elateroidea</taxon>
        <taxon>Lampyridae</taxon>
        <taxon>Lampyrinae</taxon>
        <taxon>Photinus</taxon>
    </lineage>
</organism>
<dbReference type="InterPro" id="IPR036875">
    <property type="entry name" value="Znf_CCHC_sf"/>
</dbReference>